<evidence type="ECO:0000313" key="2">
    <source>
        <dbReference type="EMBL" id="KIL78415.1"/>
    </source>
</evidence>
<dbReference type="EMBL" id="JXLP01000009">
    <property type="protein sequence ID" value="KIL78415.1"/>
    <property type="molecule type" value="Genomic_DNA"/>
</dbReference>
<accession>A0ABR5AUL7</accession>
<evidence type="ECO:0000256" key="1">
    <source>
        <dbReference type="SAM" id="MobiDB-lite"/>
    </source>
</evidence>
<dbReference type="GO" id="GO:0016853">
    <property type="term" value="F:isomerase activity"/>
    <property type="evidence" value="ECO:0007669"/>
    <property type="project" value="UniProtKB-KW"/>
</dbReference>
<sequence length="70" mass="7755">MSPLLIGMEGVQTPAGSAGQARPRRRFGAEEARRPPRGKRSAWNGKQQSPFTHKLKRTNDFSFSSLITAE</sequence>
<dbReference type="Proteomes" id="UP000031982">
    <property type="component" value="Unassembled WGS sequence"/>
</dbReference>
<feature type="region of interest" description="Disordered" evidence="1">
    <location>
        <begin position="1"/>
        <end position="70"/>
    </location>
</feature>
<evidence type="ECO:0000313" key="3">
    <source>
        <dbReference type="Proteomes" id="UP000031982"/>
    </source>
</evidence>
<reference evidence="2 3" key="1">
    <citation type="submission" date="2015-01" db="EMBL/GenBank/DDBJ databases">
        <title>Genome Assembly of Bacillus badius MTCC 1458.</title>
        <authorList>
            <person name="Verma A."/>
            <person name="Khatri I."/>
            <person name="Mual P."/>
            <person name="Subramanian S."/>
            <person name="Krishnamurthi S."/>
        </authorList>
    </citation>
    <scope>NUCLEOTIDE SEQUENCE [LARGE SCALE GENOMIC DNA]</scope>
    <source>
        <strain evidence="2 3">MTCC 1458</strain>
    </source>
</reference>
<comment type="caution">
    <text evidence="2">The sequence shown here is derived from an EMBL/GenBank/DDBJ whole genome shotgun (WGS) entry which is preliminary data.</text>
</comment>
<name>A0ABR5AUL7_BACBA</name>
<gene>
    <name evidence="2" type="ORF">SD77_4095</name>
</gene>
<keyword evidence="3" id="KW-1185">Reference proteome</keyword>
<organism evidence="2 3">
    <name type="scientific">Bacillus badius</name>
    <dbReference type="NCBI Taxonomy" id="1455"/>
    <lineage>
        <taxon>Bacteria</taxon>
        <taxon>Bacillati</taxon>
        <taxon>Bacillota</taxon>
        <taxon>Bacilli</taxon>
        <taxon>Bacillales</taxon>
        <taxon>Bacillaceae</taxon>
        <taxon>Pseudobacillus</taxon>
    </lineage>
</organism>
<protein>
    <submittedName>
        <fullName evidence="2">Ribose 5-phosphate isomerase B</fullName>
    </submittedName>
</protein>
<feature type="compositionally biased region" description="Polar residues" evidence="1">
    <location>
        <begin position="60"/>
        <end position="70"/>
    </location>
</feature>
<keyword evidence="2" id="KW-0413">Isomerase</keyword>
<proteinExistence type="predicted"/>